<dbReference type="EMBL" id="JADIMA010000028">
    <property type="protein sequence ID" value="MBO8472511.1"/>
    <property type="molecule type" value="Genomic_DNA"/>
</dbReference>
<reference evidence="1" key="1">
    <citation type="submission" date="2020-10" db="EMBL/GenBank/DDBJ databases">
        <authorList>
            <person name="Gilroy R."/>
        </authorList>
    </citation>
    <scope>NUCLEOTIDE SEQUENCE</scope>
    <source>
        <strain evidence="1">B1-8020</strain>
    </source>
</reference>
<organism evidence="1 2">
    <name type="scientific">Candidatus Merdivivens pullicola</name>
    <dbReference type="NCBI Taxonomy" id="2840872"/>
    <lineage>
        <taxon>Bacteria</taxon>
        <taxon>Pseudomonadati</taxon>
        <taxon>Bacteroidota</taxon>
        <taxon>Bacteroidia</taxon>
        <taxon>Bacteroidales</taxon>
        <taxon>Muribaculaceae</taxon>
        <taxon>Muribaculaceae incertae sedis</taxon>
        <taxon>Candidatus Merdivivens</taxon>
    </lineage>
</organism>
<gene>
    <name evidence="1" type="ORF">IAB81_02640</name>
</gene>
<proteinExistence type="predicted"/>
<reference evidence="1" key="2">
    <citation type="journal article" date="2021" name="PeerJ">
        <title>Extensive microbial diversity within the chicken gut microbiome revealed by metagenomics and culture.</title>
        <authorList>
            <person name="Gilroy R."/>
            <person name="Ravi A."/>
            <person name="Getino M."/>
            <person name="Pursley I."/>
            <person name="Horton D.L."/>
            <person name="Alikhan N.F."/>
            <person name="Baker D."/>
            <person name="Gharbi K."/>
            <person name="Hall N."/>
            <person name="Watson M."/>
            <person name="Adriaenssens E.M."/>
            <person name="Foster-Nyarko E."/>
            <person name="Jarju S."/>
            <person name="Secka A."/>
            <person name="Antonio M."/>
            <person name="Oren A."/>
            <person name="Chaudhuri R.R."/>
            <person name="La Ragione R."/>
            <person name="Hildebrand F."/>
            <person name="Pallen M.J."/>
        </authorList>
    </citation>
    <scope>NUCLEOTIDE SEQUENCE</scope>
    <source>
        <strain evidence="1">B1-8020</strain>
    </source>
</reference>
<evidence type="ECO:0000313" key="2">
    <source>
        <dbReference type="Proteomes" id="UP000823604"/>
    </source>
</evidence>
<comment type="caution">
    <text evidence="1">The sequence shown here is derived from an EMBL/GenBank/DDBJ whole genome shotgun (WGS) entry which is preliminary data.</text>
</comment>
<accession>A0A9D9IJ24</accession>
<dbReference type="Proteomes" id="UP000823604">
    <property type="component" value="Unassembled WGS sequence"/>
</dbReference>
<dbReference type="AlphaFoldDB" id="A0A9D9IJ24"/>
<name>A0A9D9IJ24_9BACT</name>
<protein>
    <submittedName>
        <fullName evidence="1">Uncharacterized protein</fullName>
    </submittedName>
</protein>
<evidence type="ECO:0000313" key="1">
    <source>
        <dbReference type="EMBL" id="MBO8472511.1"/>
    </source>
</evidence>
<sequence>MRLIDYVAKPDTREFLAVFHEENSIELNQIRFKMTDKWDLNEDTPEVRIAICEKVEEIDRLEVGQSIPFNPFRGEKAGNGFILRMK</sequence>